<dbReference type="Pfam" id="PF01875">
    <property type="entry name" value="Memo"/>
    <property type="match status" value="1"/>
</dbReference>
<name>A0A1F5VP64_9BACT</name>
<dbReference type="InterPro" id="IPR002737">
    <property type="entry name" value="MEMO1_fam"/>
</dbReference>
<evidence type="ECO:0000313" key="4">
    <source>
        <dbReference type="Proteomes" id="UP000178943"/>
    </source>
</evidence>
<dbReference type="PANTHER" id="PTHR11060">
    <property type="entry name" value="PROTEIN MEMO1"/>
    <property type="match status" value="1"/>
</dbReference>
<proteinExistence type="inferred from homology"/>
<dbReference type="NCBIfam" id="TIGR04336">
    <property type="entry name" value="AmmeMemoSam_B"/>
    <property type="match status" value="1"/>
</dbReference>
<dbReference type="PANTHER" id="PTHR11060:SF0">
    <property type="entry name" value="PROTEIN MEMO1"/>
    <property type="match status" value="1"/>
</dbReference>
<comment type="caution">
    <text evidence="3">The sequence shown here is derived from an EMBL/GenBank/DDBJ whole genome shotgun (WGS) entry which is preliminary data.</text>
</comment>
<dbReference type="HAMAP" id="MF_00055">
    <property type="entry name" value="MEMO1"/>
    <property type="match status" value="1"/>
</dbReference>
<dbReference type="STRING" id="1817863.A2Y62_17525"/>
<reference evidence="3 4" key="1">
    <citation type="journal article" date="2016" name="Nat. Commun.">
        <title>Thousands of microbial genomes shed light on interconnected biogeochemical processes in an aquifer system.</title>
        <authorList>
            <person name="Anantharaman K."/>
            <person name="Brown C.T."/>
            <person name="Hug L.A."/>
            <person name="Sharon I."/>
            <person name="Castelle C.J."/>
            <person name="Probst A.J."/>
            <person name="Thomas B.C."/>
            <person name="Singh A."/>
            <person name="Wilkins M.J."/>
            <person name="Karaoz U."/>
            <person name="Brodie E.L."/>
            <person name="Williams K.H."/>
            <person name="Hubbard S.S."/>
            <person name="Banfield J.F."/>
        </authorList>
    </citation>
    <scope>NUCLEOTIDE SEQUENCE [LARGE SCALE GENOMIC DNA]</scope>
</reference>
<accession>A0A1F5VP64</accession>
<dbReference type="EMBL" id="MFGW01000114">
    <property type="protein sequence ID" value="OGF65177.1"/>
    <property type="molecule type" value="Genomic_DNA"/>
</dbReference>
<dbReference type="AlphaFoldDB" id="A0A1F5VP64"/>
<dbReference type="Gene3D" id="3.40.830.10">
    <property type="entry name" value="LigB-like"/>
    <property type="match status" value="1"/>
</dbReference>
<organism evidence="3 4">
    <name type="scientific">Candidatus Fischerbacteria bacterium RBG_13_37_8</name>
    <dbReference type="NCBI Taxonomy" id="1817863"/>
    <lineage>
        <taxon>Bacteria</taxon>
        <taxon>Candidatus Fischeribacteriota</taxon>
    </lineage>
</organism>
<evidence type="ECO:0000256" key="1">
    <source>
        <dbReference type="ARBA" id="ARBA00006315"/>
    </source>
</evidence>
<dbReference type="SUPFAM" id="SSF53213">
    <property type="entry name" value="LigB-like"/>
    <property type="match status" value="1"/>
</dbReference>
<dbReference type="CDD" id="cd07361">
    <property type="entry name" value="MEMO_like"/>
    <property type="match status" value="1"/>
</dbReference>
<comment type="similarity">
    <text evidence="1 2">Belongs to the MEMO1 family.</text>
</comment>
<dbReference type="Proteomes" id="UP000178943">
    <property type="component" value="Unassembled WGS sequence"/>
</dbReference>
<evidence type="ECO:0000313" key="3">
    <source>
        <dbReference type="EMBL" id="OGF65177.1"/>
    </source>
</evidence>
<gene>
    <name evidence="3" type="ORF">A2Y62_17525</name>
</gene>
<protein>
    <recommendedName>
        <fullName evidence="2">MEMO1 family protein A2Y62_17525</fullName>
    </recommendedName>
</protein>
<sequence length="267" mass="29408">MNRQPAVAGYFYPGNKNELTKTMRSLIHEAGAKKNAKGILVPHAGYLYSGEVAGKVYGAIELPDTFIILCPNHTGRGEDIAIMENGTWTTPLGEAYIDKDLSHLIMDNYDEIHSDASAHEREHSLEVQLPFLQYLKEAFTFVPICIRTHNYEKISQLGKALSQAIIASARNVLIIASSDMTHFESAISAEKKDQLAIEQMMTLNGKGLYDTIMSHGISMCGVFPATASLIALKELNCSRGELIEYTNSGKKTGDYSDVVAYAGMIFY</sequence>
<evidence type="ECO:0000256" key="2">
    <source>
        <dbReference type="HAMAP-Rule" id="MF_00055"/>
    </source>
</evidence>